<dbReference type="Proteomes" id="UP000216024">
    <property type="component" value="Unassembled WGS sequence"/>
</dbReference>
<dbReference type="AlphaFoldDB" id="A0A267MK76"/>
<dbReference type="InterPro" id="IPR017896">
    <property type="entry name" value="4Fe4S_Fe-S-bd"/>
</dbReference>
<dbReference type="Pfam" id="PF12838">
    <property type="entry name" value="Fer4_7"/>
    <property type="match status" value="1"/>
</dbReference>
<dbReference type="OrthoDB" id="9815745at2"/>
<organism evidence="2 3">
    <name type="scientific">Anaeromicrobium sediminis</name>
    <dbReference type="NCBI Taxonomy" id="1478221"/>
    <lineage>
        <taxon>Bacteria</taxon>
        <taxon>Bacillati</taxon>
        <taxon>Bacillota</taxon>
        <taxon>Clostridia</taxon>
        <taxon>Peptostreptococcales</taxon>
        <taxon>Thermotaleaceae</taxon>
        <taxon>Anaeromicrobium</taxon>
    </lineage>
</organism>
<evidence type="ECO:0000313" key="3">
    <source>
        <dbReference type="Proteomes" id="UP000216024"/>
    </source>
</evidence>
<evidence type="ECO:0000259" key="1">
    <source>
        <dbReference type="PROSITE" id="PS51379"/>
    </source>
</evidence>
<dbReference type="Gene3D" id="3.30.70.20">
    <property type="match status" value="1"/>
</dbReference>
<gene>
    <name evidence="2" type="ORF">CCE28_11785</name>
</gene>
<evidence type="ECO:0000313" key="2">
    <source>
        <dbReference type="EMBL" id="PAB59193.1"/>
    </source>
</evidence>
<protein>
    <recommendedName>
        <fullName evidence="1">4Fe-4S ferredoxin-type domain-containing protein</fullName>
    </recommendedName>
</protein>
<sequence length="353" mass="40405">MKKIDERDTMFARMAYEIGSKEYEDYYRKNPHKLEIDTEIRELPPMGGEGSAMYNPITSPIVDATFRFLGNIKKYSEGEVNPNKKKIDDVEKMTKIIKGLAKYYNGKLVGITKLKDEHYYSHRGREPENYGEEIEKKHKYGIVFAVEMEKDMIFRSPQLSESIGVTKGYVDGAIIGMILSHYIRELGYDARNHMDGNYLVIAPLVARDAGLGQIGRHGLLITKEYGARVRLGVVTTDLELIEDPKEEFGLIEFCKVCGRCSKTCPGRSIPKGQMETIDGIERWKINAEECYRRWRALGTDCGICLANCPFADNIPSNLVDNLKEDWAKKEVLKNFAEKHPIRPYIRGNVDWLE</sequence>
<dbReference type="SUPFAM" id="SSF54862">
    <property type="entry name" value="4Fe-4S ferredoxins"/>
    <property type="match status" value="1"/>
</dbReference>
<comment type="caution">
    <text evidence="2">The sequence shown here is derived from an EMBL/GenBank/DDBJ whole genome shotgun (WGS) entry which is preliminary data.</text>
</comment>
<dbReference type="PANTHER" id="PTHR42827">
    <property type="entry name" value="IRON-SULFUR CLUSTER-BINDING PROTEIN-RELATED"/>
    <property type="match status" value="1"/>
</dbReference>
<feature type="domain" description="4Fe-4S ferredoxin-type" evidence="1">
    <location>
        <begin position="244"/>
        <end position="274"/>
    </location>
</feature>
<dbReference type="PANTHER" id="PTHR42827:SF1">
    <property type="entry name" value="IRON-SULFUR CLUSTER-BINDING PROTEIN"/>
    <property type="match status" value="1"/>
</dbReference>
<dbReference type="EMBL" id="NIBG01000009">
    <property type="protein sequence ID" value="PAB59193.1"/>
    <property type="molecule type" value="Genomic_DNA"/>
</dbReference>
<dbReference type="RefSeq" id="WP_095133923.1">
    <property type="nucleotide sequence ID" value="NZ_NIBG01000009.1"/>
</dbReference>
<reference evidence="2 3" key="1">
    <citation type="submission" date="2017-06" db="EMBL/GenBank/DDBJ databases">
        <title>Draft genome sequence of anaerobic fermentative bacterium Anaeromicrobium sediminis DY2726D isolated from West Pacific Ocean sediments.</title>
        <authorList>
            <person name="Zeng X."/>
        </authorList>
    </citation>
    <scope>NUCLEOTIDE SEQUENCE [LARGE SCALE GENOMIC DNA]</scope>
    <source>
        <strain evidence="2 3">DY2726D</strain>
    </source>
</reference>
<proteinExistence type="predicted"/>
<accession>A0A267MK76</accession>
<keyword evidence="3" id="KW-1185">Reference proteome</keyword>
<name>A0A267MK76_9FIRM</name>
<dbReference type="PROSITE" id="PS51379">
    <property type="entry name" value="4FE4S_FER_2"/>
    <property type="match status" value="1"/>
</dbReference>